<dbReference type="Pfam" id="PF12141">
    <property type="entry name" value="BMT"/>
    <property type="match status" value="1"/>
</dbReference>
<gene>
    <name evidence="3" type="ORF">BSTOLATCC_MIC26186</name>
</gene>
<dbReference type="AlphaFoldDB" id="A0AAU9JF08"/>
<proteinExistence type="inferred from homology"/>
<accession>A0AAU9JF08</accession>
<dbReference type="EMBL" id="CAJZBQ010000025">
    <property type="protein sequence ID" value="CAG9320264.1"/>
    <property type="molecule type" value="Genomic_DNA"/>
</dbReference>
<evidence type="ECO:0000256" key="2">
    <source>
        <dbReference type="SAM" id="SignalP"/>
    </source>
</evidence>
<feature type="chain" id="PRO_5044020949" evidence="2">
    <location>
        <begin position="17"/>
        <end position="424"/>
    </location>
</feature>
<comment type="similarity">
    <text evidence="1">Belongs to the BMT family.</text>
</comment>
<protein>
    <submittedName>
        <fullName evidence="3">Uncharacterized protein</fullName>
    </submittedName>
</protein>
<reference evidence="3" key="1">
    <citation type="submission" date="2021-09" db="EMBL/GenBank/DDBJ databases">
        <authorList>
            <consortium name="AG Swart"/>
            <person name="Singh M."/>
            <person name="Singh A."/>
            <person name="Seah K."/>
            <person name="Emmerich C."/>
        </authorList>
    </citation>
    <scope>NUCLEOTIDE SEQUENCE</scope>
    <source>
        <strain evidence="3">ATCC30299</strain>
    </source>
</reference>
<keyword evidence="2" id="KW-0732">Signal</keyword>
<organism evidence="3 4">
    <name type="scientific">Blepharisma stoltei</name>
    <dbReference type="NCBI Taxonomy" id="1481888"/>
    <lineage>
        <taxon>Eukaryota</taxon>
        <taxon>Sar</taxon>
        <taxon>Alveolata</taxon>
        <taxon>Ciliophora</taxon>
        <taxon>Postciliodesmatophora</taxon>
        <taxon>Heterotrichea</taxon>
        <taxon>Heterotrichida</taxon>
        <taxon>Blepharismidae</taxon>
        <taxon>Blepharisma</taxon>
    </lineage>
</organism>
<dbReference type="GO" id="GO:0000030">
    <property type="term" value="F:mannosyltransferase activity"/>
    <property type="evidence" value="ECO:0007669"/>
    <property type="project" value="InterPro"/>
</dbReference>
<name>A0AAU9JF08_9CILI</name>
<evidence type="ECO:0000313" key="3">
    <source>
        <dbReference type="EMBL" id="CAG9320264.1"/>
    </source>
</evidence>
<evidence type="ECO:0000313" key="4">
    <source>
        <dbReference type="Proteomes" id="UP001162131"/>
    </source>
</evidence>
<evidence type="ECO:0000256" key="1">
    <source>
        <dbReference type="ARBA" id="ARBA00009486"/>
    </source>
</evidence>
<keyword evidence="4" id="KW-1185">Reference proteome</keyword>
<sequence>MLLACLLIAKWALCLGFSIEDETVLTIEGCPGLYINDNVQLLNQSPDYANNFQPLNVYIKKLFDWNHIFGLLEPHLHESLLERYKKITSSDMQDSAILFPSAIWLPDKKLYLVTSRVFLFRWISFLYVTFYDSEWNEVTTEDYVGKTKVPGIIPISVKDKDASTGPEDPRLFVALNNEIFVIFNRLVDDRNRIMHLYQFSTATSRKLYLEEDAEKQRIDEKNWTPLIIDKEHLYFVYNFKNLQIIDCTAENEPCKKVSGKFDPKPEALRGGSPFVRFTNTNYYVSLSYTHIFLKNCHFYRPVFVVMEAVKEQLSFKMIYQSEPFDLNNRVFLEPFTNYKYPNQIRDCMMVIPSSIASWNFEDDIADLHVTIEDHIPVVARVKGLAKFVEYIINMYEYGRLPENDNCAAKFSERYFLAQSPKFAY</sequence>
<dbReference type="InterPro" id="IPR021988">
    <property type="entry name" value="BMT1"/>
</dbReference>
<comment type="caution">
    <text evidence="3">The sequence shown here is derived from an EMBL/GenBank/DDBJ whole genome shotgun (WGS) entry which is preliminary data.</text>
</comment>
<dbReference type="Proteomes" id="UP001162131">
    <property type="component" value="Unassembled WGS sequence"/>
</dbReference>
<feature type="signal peptide" evidence="2">
    <location>
        <begin position="1"/>
        <end position="16"/>
    </location>
</feature>